<comment type="caution">
    <text evidence="2">The sequence shown here is derived from an EMBL/GenBank/DDBJ whole genome shotgun (WGS) entry which is preliminary data.</text>
</comment>
<evidence type="ECO:0000313" key="2">
    <source>
        <dbReference type="EMBL" id="MXQ51699.1"/>
    </source>
</evidence>
<keyword evidence="1" id="KW-0472">Membrane</keyword>
<keyword evidence="1" id="KW-0812">Transmembrane</keyword>
<sequence>MFIVTPIMLFLFLILITDPANALGGIFIYLLIMFARHLYDRYKNRKSNHEKDSGK</sequence>
<proteinExistence type="predicted"/>
<keyword evidence="1" id="KW-1133">Transmembrane helix</keyword>
<dbReference type="OrthoDB" id="2390416at2"/>
<feature type="transmembrane region" description="Helical" evidence="1">
    <location>
        <begin position="6"/>
        <end position="35"/>
    </location>
</feature>
<name>A0A6N8U7R9_9STAP</name>
<dbReference type="Proteomes" id="UP000436284">
    <property type="component" value="Unassembled WGS sequence"/>
</dbReference>
<dbReference type="EMBL" id="WUUK01000004">
    <property type="protein sequence ID" value="MXQ51699.1"/>
    <property type="molecule type" value="Genomic_DNA"/>
</dbReference>
<reference evidence="2 3" key="1">
    <citation type="submission" date="2019-12" db="EMBL/GenBank/DDBJ databases">
        <title>Salinicoccus cyprini sp. nov., isolated from gastro-intestinal tract of mirror carp, Cyprinus carpio var. specularis, collected from Gobind Sagar Reservoir, Himachal Pradesh, India.</title>
        <authorList>
            <person name="Talwar C."/>
            <person name="Singh A.K."/>
            <person name="Lal R."/>
            <person name="Negi R.K."/>
        </authorList>
    </citation>
    <scope>NUCLEOTIDE SEQUENCE [LARGE SCALE GENOMIC DNA]</scope>
    <source>
        <strain evidence="2 3">J-82</strain>
    </source>
</reference>
<keyword evidence="3" id="KW-1185">Reference proteome</keyword>
<organism evidence="2 3">
    <name type="scientific">Salinicoccus hispanicus</name>
    <dbReference type="NCBI Taxonomy" id="157225"/>
    <lineage>
        <taxon>Bacteria</taxon>
        <taxon>Bacillati</taxon>
        <taxon>Bacillota</taxon>
        <taxon>Bacilli</taxon>
        <taxon>Bacillales</taxon>
        <taxon>Staphylococcaceae</taxon>
        <taxon>Salinicoccus</taxon>
    </lineage>
</organism>
<dbReference type="RefSeq" id="WP_160656772.1">
    <property type="nucleotide sequence ID" value="NZ_WUUK01000004.1"/>
</dbReference>
<dbReference type="AlphaFoldDB" id="A0A6N8U7R9"/>
<protein>
    <submittedName>
        <fullName evidence="2">Uncharacterized protein</fullName>
    </submittedName>
</protein>
<gene>
    <name evidence="2" type="ORF">GQ671_10535</name>
</gene>
<evidence type="ECO:0000313" key="3">
    <source>
        <dbReference type="Proteomes" id="UP000436284"/>
    </source>
</evidence>
<evidence type="ECO:0000256" key="1">
    <source>
        <dbReference type="SAM" id="Phobius"/>
    </source>
</evidence>
<accession>A0A6N8U7R9</accession>